<proteinExistence type="predicted"/>
<dbReference type="PANTHER" id="PTHR35814">
    <property type="match status" value="1"/>
</dbReference>
<name>A0A4Y3IT32_9VIBR</name>
<evidence type="ECO:0000313" key="6">
    <source>
        <dbReference type="EMBL" id="GEA61958.1"/>
    </source>
</evidence>
<keyword evidence="2 5" id="KW-0812">Transmembrane</keyword>
<evidence type="ECO:0000256" key="3">
    <source>
        <dbReference type="ARBA" id="ARBA00022989"/>
    </source>
</evidence>
<accession>A0A4Y3IT32</accession>
<dbReference type="AlphaFoldDB" id="A0A4Y3IT32"/>
<dbReference type="Proteomes" id="UP000318242">
    <property type="component" value="Unassembled WGS sequence"/>
</dbReference>
<dbReference type="EMBL" id="BJLH01000015">
    <property type="protein sequence ID" value="GEA61958.1"/>
    <property type="molecule type" value="Genomic_DNA"/>
</dbReference>
<keyword evidence="4 5" id="KW-0472">Membrane</keyword>
<dbReference type="RefSeq" id="WP_141272348.1">
    <property type="nucleotide sequence ID" value="NZ_BJLH01000015.1"/>
</dbReference>
<comment type="caution">
    <text evidence="6">The sequence shown here is derived from an EMBL/GenBank/DDBJ whole genome shotgun (WGS) entry which is preliminary data.</text>
</comment>
<keyword evidence="6" id="KW-0808">Transferase</keyword>
<evidence type="ECO:0000256" key="1">
    <source>
        <dbReference type="ARBA" id="ARBA00004370"/>
    </source>
</evidence>
<keyword evidence="3 5" id="KW-1133">Transmembrane helix</keyword>
<evidence type="ECO:0000256" key="4">
    <source>
        <dbReference type="ARBA" id="ARBA00023136"/>
    </source>
</evidence>
<dbReference type="OrthoDB" id="8537976at2"/>
<protein>
    <submittedName>
        <fullName evidence="6">Glutathione S-transferase</fullName>
    </submittedName>
</protein>
<reference evidence="6 7" key="1">
    <citation type="submission" date="2019-06" db="EMBL/GenBank/DDBJ databases">
        <title>Whole genome shotgun sequence of Vibrio comitans NBRC 102076.</title>
        <authorList>
            <person name="Hosoyama A."/>
            <person name="Uohara A."/>
            <person name="Ohji S."/>
            <person name="Ichikawa N."/>
        </authorList>
    </citation>
    <scope>NUCLEOTIDE SEQUENCE [LARGE SCALE GENOMIC DNA]</scope>
    <source>
        <strain evidence="6 7">NBRC 102076</strain>
    </source>
</reference>
<keyword evidence="7" id="KW-1185">Reference proteome</keyword>
<feature type="transmembrane region" description="Helical" evidence="5">
    <location>
        <begin position="6"/>
        <end position="22"/>
    </location>
</feature>
<evidence type="ECO:0000256" key="2">
    <source>
        <dbReference type="ARBA" id="ARBA00022692"/>
    </source>
</evidence>
<evidence type="ECO:0000256" key="5">
    <source>
        <dbReference type="SAM" id="Phobius"/>
    </source>
</evidence>
<dbReference type="SUPFAM" id="SSF161084">
    <property type="entry name" value="MAPEG domain-like"/>
    <property type="match status" value="1"/>
</dbReference>
<organism evidence="6 7">
    <name type="scientific">Vibrio comitans NBRC 102076</name>
    <dbReference type="NCBI Taxonomy" id="1219078"/>
    <lineage>
        <taxon>Bacteria</taxon>
        <taxon>Pseudomonadati</taxon>
        <taxon>Pseudomonadota</taxon>
        <taxon>Gammaproteobacteria</taxon>
        <taxon>Vibrionales</taxon>
        <taxon>Vibrionaceae</taxon>
        <taxon>Vibrio</taxon>
    </lineage>
</organism>
<sequence>MITSLYAGILAVWICYLSVQVIKQRRKHRVSHADGQVDDLAVVRGAHSNATEYIPIGLLLLMLAELNGAPEWSIHILGALLVVGRLSHGFAVLNQKMKGRVFGMMSTFGVIGLLAALNVVQALLS</sequence>
<feature type="transmembrane region" description="Helical" evidence="5">
    <location>
        <begin position="105"/>
        <end position="124"/>
    </location>
</feature>
<dbReference type="Pfam" id="PF01124">
    <property type="entry name" value="MAPEG"/>
    <property type="match status" value="1"/>
</dbReference>
<dbReference type="GO" id="GO:0016740">
    <property type="term" value="F:transferase activity"/>
    <property type="evidence" value="ECO:0007669"/>
    <property type="project" value="UniProtKB-KW"/>
</dbReference>
<evidence type="ECO:0000313" key="7">
    <source>
        <dbReference type="Proteomes" id="UP000318242"/>
    </source>
</evidence>
<dbReference type="InterPro" id="IPR001129">
    <property type="entry name" value="Membr-assoc_MAPEG"/>
</dbReference>
<dbReference type="GO" id="GO:0016020">
    <property type="term" value="C:membrane"/>
    <property type="evidence" value="ECO:0007669"/>
    <property type="project" value="UniProtKB-SubCell"/>
</dbReference>
<dbReference type="InterPro" id="IPR023352">
    <property type="entry name" value="MAPEG-like_dom_sf"/>
</dbReference>
<dbReference type="PANTHER" id="PTHR35814:SF1">
    <property type="entry name" value="GLUTATHIONE S-TRANSFERASE-RELATED"/>
    <property type="match status" value="1"/>
</dbReference>
<gene>
    <name evidence="6" type="ORF">VCO01S_31510</name>
</gene>
<comment type="subcellular location">
    <subcellularLocation>
        <location evidence="1">Membrane</location>
    </subcellularLocation>
</comment>
<dbReference type="Gene3D" id="1.20.120.550">
    <property type="entry name" value="Membrane associated eicosanoid/glutathione metabolism-like domain"/>
    <property type="match status" value="1"/>
</dbReference>